<accession>A0ABP6RB15</accession>
<dbReference type="PANTHER" id="PTHR43130">
    <property type="entry name" value="ARAC-FAMILY TRANSCRIPTIONAL REGULATOR"/>
    <property type="match status" value="1"/>
</dbReference>
<evidence type="ECO:0000259" key="2">
    <source>
        <dbReference type="Pfam" id="PF01965"/>
    </source>
</evidence>
<dbReference type="CDD" id="cd03139">
    <property type="entry name" value="GATase1_PfpI_2"/>
    <property type="match status" value="1"/>
</dbReference>
<dbReference type="Gene3D" id="3.40.50.880">
    <property type="match status" value="1"/>
</dbReference>
<protein>
    <submittedName>
        <fullName evidence="3">DJ-1/PfpI family protein</fullName>
    </submittedName>
</protein>
<reference evidence="4" key="1">
    <citation type="journal article" date="2019" name="Int. J. Syst. Evol. Microbiol.">
        <title>The Global Catalogue of Microorganisms (GCM) 10K type strain sequencing project: providing services to taxonomists for standard genome sequencing and annotation.</title>
        <authorList>
            <consortium name="The Broad Institute Genomics Platform"/>
            <consortium name="The Broad Institute Genome Sequencing Center for Infectious Disease"/>
            <person name="Wu L."/>
            <person name="Ma J."/>
        </authorList>
    </citation>
    <scope>NUCLEOTIDE SEQUENCE [LARGE SCALE GENOMIC DNA]</scope>
    <source>
        <strain evidence="4">JCM 11483</strain>
    </source>
</reference>
<dbReference type="Pfam" id="PF01965">
    <property type="entry name" value="DJ-1_PfpI"/>
    <property type="match status" value="1"/>
</dbReference>
<dbReference type="SUPFAM" id="SSF52317">
    <property type="entry name" value="Class I glutamine amidotransferase-like"/>
    <property type="match status" value="1"/>
</dbReference>
<feature type="compositionally biased region" description="Low complexity" evidence="1">
    <location>
        <begin position="1"/>
        <end position="14"/>
    </location>
</feature>
<evidence type="ECO:0000313" key="3">
    <source>
        <dbReference type="EMBL" id="GAA3281671.1"/>
    </source>
</evidence>
<name>A0ABP6RB15_9MICC</name>
<feature type="domain" description="DJ-1/PfpI" evidence="2">
    <location>
        <begin position="31"/>
        <end position="191"/>
    </location>
</feature>
<organism evidence="3 4">
    <name type="scientific">Nesterenkonia halobia</name>
    <dbReference type="NCBI Taxonomy" id="37922"/>
    <lineage>
        <taxon>Bacteria</taxon>
        <taxon>Bacillati</taxon>
        <taxon>Actinomycetota</taxon>
        <taxon>Actinomycetes</taxon>
        <taxon>Micrococcales</taxon>
        <taxon>Micrococcaceae</taxon>
        <taxon>Nesterenkonia</taxon>
    </lineage>
</organism>
<proteinExistence type="predicted"/>
<evidence type="ECO:0000256" key="1">
    <source>
        <dbReference type="SAM" id="MobiDB-lite"/>
    </source>
</evidence>
<gene>
    <name evidence="3" type="ORF">GCM10020260_07530</name>
</gene>
<dbReference type="RefSeq" id="WP_344718331.1">
    <property type="nucleotide sequence ID" value="NZ_BAAAYG010000003.1"/>
</dbReference>
<sequence>MGPSPQTPQSTQSTHPIDDAGAGAPPERPLRIVAVLFPHVTQLDFTGPAQVFSRMPHTELHVAWHRIEPVPTDGGFSILPTTTFDDAPQADVLFIPGGRGAFELLEDATVLAFLRRQAATAEHLASVCTGSFLLAAAGLLEGRRATSHWGSLHLLERLGVTPTAERVVRDGPAITAAGISAGIDFALRLAAELHGEDAAKRIQLQLEYDPDPPFDAGAPSRSDADDELAHAQIAAMTELRGEVVDRAAARLHAG</sequence>
<dbReference type="InterPro" id="IPR052158">
    <property type="entry name" value="INH-QAR"/>
</dbReference>
<dbReference type="InterPro" id="IPR002818">
    <property type="entry name" value="DJ-1/PfpI"/>
</dbReference>
<evidence type="ECO:0000313" key="4">
    <source>
        <dbReference type="Proteomes" id="UP001501736"/>
    </source>
</evidence>
<comment type="caution">
    <text evidence="3">The sequence shown here is derived from an EMBL/GenBank/DDBJ whole genome shotgun (WGS) entry which is preliminary data.</text>
</comment>
<dbReference type="Proteomes" id="UP001501736">
    <property type="component" value="Unassembled WGS sequence"/>
</dbReference>
<dbReference type="InterPro" id="IPR029062">
    <property type="entry name" value="Class_I_gatase-like"/>
</dbReference>
<feature type="region of interest" description="Disordered" evidence="1">
    <location>
        <begin position="1"/>
        <end position="24"/>
    </location>
</feature>
<dbReference type="PANTHER" id="PTHR43130:SF2">
    <property type="entry name" value="DJ-1_PFPI DOMAIN-CONTAINING PROTEIN"/>
    <property type="match status" value="1"/>
</dbReference>
<dbReference type="EMBL" id="BAAAYG010000003">
    <property type="protein sequence ID" value="GAA3281671.1"/>
    <property type="molecule type" value="Genomic_DNA"/>
</dbReference>
<keyword evidence="4" id="KW-1185">Reference proteome</keyword>